<organism evidence="1 2">
    <name type="scientific">Citrobacter braakii</name>
    <dbReference type="NCBI Taxonomy" id="57706"/>
    <lineage>
        <taxon>Bacteria</taxon>
        <taxon>Pseudomonadati</taxon>
        <taxon>Pseudomonadota</taxon>
        <taxon>Gammaproteobacteria</taxon>
        <taxon>Enterobacterales</taxon>
        <taxon>Enterobacteriaceae</taxon>
        <taxon>Citrobacter</taxon>
        <taxon>Citrobacter freundii complex</taxon>
    </lineage>
</organism>
<evidence type="ECO:0000313" key="2">
    <source>
        <dbReference type="Proteomes" id="UP000586346"/>
    </source>
</evidence>
<evidence type="ECO:0000313" key="1">
    <source>
        <dbReference type="EMBL" id="MBC2649916.1"/>
    </source>
</evidence>
<name>A0ABR6U386_CITBR</name>
<protein>
    <recommendedName>
        <fullName evidence="3">DUF551 domain-containing protein</fullName>
    </recommendedName>
</protein>
<sequence>MTTNNHPANGPVSLDRLHQISEILSKAAAQSDGGNLGYAMADAVKVIDVAIAAFGAEPVAWTEKCEITNMQATGLYLRGFPDNSQGRDIALYTAPPAPVVPDELLSMAASAIEDLLEHTDPSTSYYSGVWADVPGKLRDAMLQAGNSPVTPDGWKVEAEQLAEIHGCSFVVFRHGEEPQCA</sequence>
<keyword evidence="2" id="KW-1185">Reference proteome</keyword>
<dbReference type="EMBL" id="JACLAH010000020">
    <property type="protein sequence ID" value="MBC2649916.1"/>
    <property type="molecule type" value="Genomic_DNA"/>
</dbReference>
<reference evidence="1 2" key="1">
    <citation type="submission" date="2020-08" db="EMBL/GenBank/DDBJ databases">
        <title>Emergence and comparative genomics analysis of Citrobacter in Fennec fox imported from North Africa to China.</title>
        <authorList>
            <person name="Zheng B."/>
        </authorList>
    </citation>
    <scope>NUCLEOTIDE SEQUENCE [LARGE SCALE GENOMIC DNA]</scope>
    <source>
        <strain evidence="1 2">FF371</strain>
    </source>
</reference>
<dbReference type="RefSeq" id="WP_185655176.1">
    <property type="nucleotide sequence ID" value="NZ_JACLAH010000020.1"/>
</dbReference>
<feature type="non-terminal residue" evidence="1">
    <location>
        <position position="181"/>
    </location>
</feature>
<dbReference type="Proteomes" id="UP000586346">
    <property type="component" value="Unassembled WGS sequence"/>
</dbReference>
<evidence type="ECO:0008006" key="3">
    <source>
        <dbReference type="Google" id="ProtNLM"/>
    </source>
</evidence>
<proteinExistence type="predicted"/>
<comment type="caution">
    <text evidence="1">The sequence shown here is derived from an EMBL/GenBank/DDBJ whole genome shotgun (WGS) entry which is preliminary data.</text>
</comment>
<gene>
    <name evidence="1" type="ORF">H6P72_25335</name>
</gene>
<accession>A0ABR6U386</accession>